<keyword evidence="1" id="KW-0812">Transmembrane</keyword>
<dbReference type="GO" id="GO:0003676">
    <property type="term" value="F:nucleic acid binding"/>
    <property type="evidence" value="ECO:0007669"/>
    <property type="project" value="InterPro"/>
</dbReference>
<proteinExistence type="predicted"/>
<dbReference type="EMBL" id="OIVN01000544">
    <property type="protein sequence ID" value="SPC81871.1"/>
    <property type="molecule type" value="Genomic_DNA"/>
</dbReference>
<keyword evidence="1" id="KW-0472">Membrane</keyword>
<dbReference type="Gene3D" id="3.30.420.10">
    <property type="entry name" value="Ribonuclease H-like superfamily/Ribonuclease H"/>
    <property type="match status" value="1"/>
</dbReference>
<dbReference type="InterPro" id="IPR036397">
    <property type="entry name" value="RNaseH_sf"/>
</dbReference>
<dbReference type="InterPro" id="IPR012337">
    <property type="entry name" value="RNaseH-like_sf"/>
</dbReference>
<dbReference type="CDD" id="cd01650">
    <property type="entry name" value="RT_nLTR_like"/>
    <property type="match status" value="1"/>
</dbReference>
<dbReference type="InterPro" id="IPR044730">
    <property type="entry name" value="RNase_H-like_dom_plant"/>
</dbReference>
<dbReference type="Pfam" id="PF13456">
    <property type="entry name" value="RVT_3"/>
    <property type="match status" value="1"/>
</dbReference>
<gene>
    <name evidence="3" type="ORF">FSB_LOCUS9753</name>
</gene>
<dbReference type="Pfam" id="PF00078">
    <property type="entry name" value="RVT_1"/>
    <property type="match status" value="1"/>
</dbReference>
<dbReference type="InterPro" id="IPR000477">
    <property type="entry name" value="RT_dom"/>
</dbReference>
<dbReference type="PANTHER" id="PTHR33116">
    <property type="entry name" value="REVERSE TRANSCRIPTASE ZINC-BINDING DOMAIN-CONTAINING PROTEIN-RELATED-RELATED"/>
    <property type="match status" value="1"/>
</dbReference>
<organism evidence="3">
    <name type="scientific">Fagus sylvatica</name>
    <name type="common">Beechnut</name>
    <dbReference type="NCBI Taxonomy" id="28930"/>
    <lineage>
        <taxon>Eukaryota</taxon>
        <taxon>Viridiplantae</taxon>
        <taxon>Streptophyta</taxon>
        <taxon>Embryophyta</taxon>
        <taxon>Tracheophyta</taxon>
        <taxon>Spermatophyta</taxon>
        <taxon>Magnoliopsida</taxon>
        <taxon>eudicotyledons</taxon>
        <taxon>Gunneridae</taxon>
        <taxon>Pentapetalae</taxon>
        <taxon>rosids</taxon>
        <taxon>fabids</taxon>
        <taxon>Fagales</taxon>
        <taxon>Fagaceae</taxon>
        <taxon>Fagus</taxon>
    </lineage>
</organism>
<dbReference type="SUPFAM" id="SSF56672">
    <property type="entry name" value="DNA/RNA polymerases"/>
    <property type="match status" value="1"/>
</dbReference>
<dbReference type="PROSITE" id="PS50878">
    <property type="entry name" value="RT_POL"/>
    <property type="match status" value="1"/>
</dbReference>
<sequence>MFQVSEKIKASRNSLNSWSKQHFGSVRASIEVKTKQLQEAEAAAPVAQNVPNITSLRQELHNLHTKEEKMWKQRSRNQWLQNGDRNTRFFHCQATCRQRRNLIQGINDDSGVWQENEDKVASTIVSYYQSLFTSSHPMELEEVLDGVTRVVNNEMNDQLLQEFTAGEVLANRLKKVLPHVISETQSAFVPGRLISDNILIAFKTLHYMHQMRQGQQGYMALKLDMSKAYDRVEWVFLEKIMMTMGFHQKWVALMMECVQSVSFSVLINGEPKGYFNPSRGLRQGDPLSPYLFLLCAEGLHALLTRATISRHLQGIAISRGGPKLTHLFFADDSVLFCRATLMECNTILEILRKYERASGQQINQDKTTLFFSASTTAETQEEIKNALQLPVIKQYETYLGLPSMVGRSKYASFTLLKERMWRKVQGWKEKLLTQAGKEVLIKAILQAIPTYTMHCFKLPKKLCSELEGIIRNFWWGHKGESRKVHWLKWSSLCRSKCLGGMGFRDLMQFNEALLAKQVWRLLHNRESLMYKVFKAKFFSNGTIMDARHSARASYAWKSILNARHVITKGSRWRIGNGCSTKIWSDKWLPPPSSGKPLTPPCSLPHDAFVSNLILDAGIWNKPLIDQIFCPGDAQLIMGLVLSTRRVDDKLIWSREKNGTYSVRSAYRLLCEHTFATDPGCSDTGVWRQFWKRVWSLRVPHKVQQFLWRASTDSLPTMANMRRRNIVPTAYCPFCQLADEDVRHALWSCPVLTSVWASNALATKLFRRHHGTFLDILSDLFVMGTIQSIAVLAFMLWLLWNRRNKALYRNEVESLDSIPTLALRLSSEYLSAQELPECPTTTKSRTKWKPPTASAFKVNFDAALFKDQQWTGVGVIIRDGQGLPLATLSKRFPYLYSIDDAEALAAREALQFAVEIGISNTIVEFEGDSLTISNALKYQDSSFASYGDIIDEARLIARSFHGVSFSHVKREGNCAAHMLARRAIDYRMIS</sequence>
<dbReference type="InterPro" id="IPR002156">
    <property type="entry name" value="RNaseH_domain"/>
</dbReference>
<protein>
    <recommendedName>
        <fullName evidence="2">Reverse transcriptase domain-containing protein</fullName>
    </recommendedName>
</protein>
<feature type="transmembrane region" description="Helical" evidence="1">
    <location>
        <begin position="779"/>
        <end position="799"/>
    </location>
</feature>
<dbReference type="SUPFAM" id="SSF53098">
    <property type="entry name" value="Ribonuclease H-like"/>
    <property type="match status" value="1"/>
</dbReference>
<evidence type="ECO:0000256" key="1">
    <source>
        <dbReference type="SAM" id="Phobius"/>
    </source>
</evidence>
<keyword evidence="1" id="KW-1133">Transmembrane helix</keyword>
<reference evidence="3" key="1">
    <citation type="submission" date="2018-02" db="EMBL/GenBank/DDBJ databases">
        <authorList>
            <person name="Cohen D.B."/>
            <person name="Kent A.D."/>
        </authorList>
    </citation>
    <scope>NUCLEOTIDE SEQUENCE</scope>
</reference>
<dbReference type="InterPro" id="IPR043502">
    <property type="entry name" value="DNA/RNA_pol_sf"/>
</dbReference>
<name>A0A2N9F4S2_FAGSY</name>
<evidence type="ECO:0000313" key="3">
    <source>
        <dbReference type="EMBL" id="SPC81871.1"/>
    </source>
</evidence>
<evidence type="ECO:0000259" key="2">
    <source>
        <dbReference type="PROSITE" id="PS50878"/>
    </source>
</evidence>
<dbReference type="PANTHER" id="PTHR33116:SF86">
    <property type="entry name" value="REVERSE TRANSCRIPTASE DOMAIN-CONTAINING PROTEIN"/>
    <property type="match status" value="1"/>
</dbReference>
<dbReference type="Pfam" id="PF13966">
    <property type="entry name" value="zf-RVT"/>
    <property type="match status" value="1"/>
</dbReference>
<accession>A0A2N9F4S2</accession>
<dbReference type="AlphaFoldDB" id="A0A2N9F4S2"/>
<dbReference type="CDD" id="cd06222">
    <property type="entry name" value="RNase_H_like"/>
    <property type="match status" value="1"/>
</dbReference>
<dbReference type="InterPro" id="IPR026960">
    <property type="entry name" value="RVT-Znf"/>
</dbReference>
<feature type="domain" description="Reverse transcriptase" evidence="2">
    <location>
        <begin position="121"/>
        <end position="403"/>
    </location>
</feature>
<dbReference type="GO" id="GO:0004523">
    <property type="term" value="F:RNA-DNA hybrid ribonuclease activity"/>
    <property type="evidence" value="ECO:0007669"/>
    <property type="project" value="InterPro"/>
</dbReference>